<feature type="region of interest" description="Disordered" evidence="1">
    <location>
        <begin position="1"/>
        <end position="148"/>
    </location>
</feature>
<feature type="compositionally biased region" description="Polar residues" evidence="1">
    <location>
        <begin position="104"/>
        <end position="113"/>
    </location>
</feature>
<feature type="compositionally biased region" description="Basic and acidic residues" evidence="1">
    <location>
        <begin position="70"/>
        <end position="103"/>
    </location>
</feature>
<reference evidence="2" key="1">
    <citation type="submission" date="2023-08" db="EMBL/GenBank/DDBJ databases">
        <authorList>
            <person name="Alioto T."/>
            <person name="Alioto T."/>
            <person name="Gomez Garrido J."/>
        </authorList>
    </citation>
    <scope>NUCLEOTIDE SEQUENCE</scope>
</reference>
<evidence type="ECO:0000313" key="3">
    <source>
        <dbReference type="Proteomes" id="UP001178508"/>
    </source>
</evidence>
<feature type="compositionally biased region" description="Polar residues" evidence="1">
    <location>
        <begin position="137"/>
        <end position="148"/>
    </location>
</feature>
<dbReference type="AlphaFoldDB" id="A0AAV1H4Z2"/>
<evidence type="ECO:0000313" key="2">
    <source>
        <dbReference type="EMBL" id="CAJ1080531.1"/>
    </source>
</evidence>
<accession>A0AAV1H4Z2</accession>
<feature type="compositionally biased region" description="Basic and acidic residues" evidence="1">
    <location>
        <begin position="126"/>
        <end position="136"/>
    </location>
</feature>
<evidence type="ECO:0000256" key="1">
    <source>
        <dbReference type="SAM" id="MobiDB-lite"/>
    </source>
</evidence>
<gene>
    <name evidence="2" type="ORF">XNOV1_A007399</name>
</gene>
<feature type="compositionally biased region" description="Basic and acidic residues" evidence="1">
    <location>
        <begin position="37"/>
        <end position="51"/>
    </location>
</feature>
<keyword evidence="3" id="KW-1185">Reference proteome</keyword>
<dbReference type="EMBL" id="OY660882">
    <property type="protein sequence ID" value="CAJ1080531.1"/>
    <property type="molecule type" value="Genomic_DNA"/>
</dbReference>
<dbReference type="Proteomes" id="UP001178508">
    <property type="component" value="Chromosome 19"/>
</dbReference>
<sequence length="148" mass="17188">MKYVQVSAESTNTQFLSQISPPILDLDTKLQQQKVLDAMKEQEEEKRRDEETQQDMEEKIEEQNNSQEKGTSKDAEGKTGNKEERDETGKQSNEDKMKKEESGQLKSSKNRMSTLERRPKRSMGKRGKEEDRRGDRFSSQNLLTPFPT</sequence>
<name>A0AAV1H4Z2_XYRNO</name>
<protein>
    <submittedName>
        <fullName evidence="2">Uncharacterized protein</fullName>
    </submittedName>
</protein>
<organism evidence="2 3">
    <name type="scientific">Xyrichtys novacula</name>
    <name type="common">Pearly razorfish</name>
    <name type="synonym">Hemipteronotus novacula</name>
    <dbReference type="NCBI Taxonomy" id="13765"/>
    <lineage>
        <taxon>Eukaryota</taxon>
        <taxon>Metazoa</taxon>
        <taxon>Chordata</taxon>
        <taxon>Craniata</taxon>
        <taxon>Vertebrata</taxon>
        <taxon>Euteleostomi</taxon>
        <taxon>Actinopterygii</taxon>
        <taxon>Neopterygii</taxon>
        <taxon>Teleostei</taxon>
        <taxon>Neoteleostei</taxon>
        <taxon>Acanthomorphata</taxon>
        <taxon>Eupercaria</taxon>
        <taxon>Labriformes</taxon>
        <taxon>Labridae</taxon>
        <taxon>Xyrichtys</taxon>
    </lineage>
</organism>
<proteinExistence type="predicted"/>
<feature type="compositionally biased region" description="Polar residues" evidence="1">
    <location>
        <begin position="7"/>
        <end position="20"/>
    </location>
</feature>